<evidence type="ECO:0000256" key="8">
    <source>
        <dbReference type="SAM" id="MobiDB-lite"/>
    </source>
</evidence>
<dbReference type="CDD" id="cd06560">
    <property type="entry name" value="PriL"/>
    <property type="match status" value="1"/>
</dbReference>
<evidence type="ECO:0000256" key="6">
    <source>
        <dbReference type="ARBA" id="ARBA00023014"/>
    </source>
</evidence>
<feature type="binding site" evidence="7">
    <location>
        <position position="322"/>
    </location>
    <ligand>
        <name>[4Fe-4S] cluster</name>
        <dbReference type="ChEBI" id="CHEBI:49883"/>
    </ligand>
</feature>
<dbReference type="GO" id="GO:0051539">
    <property type="term" value="F:4 iron, 4 sulfur cluster binding"/>
    <property type="evidence" value="ECO:0007669"/>
    <property type="project" value="UniProtKB-UniRule"/>
</dbReference>
<dbReference type="InterPro" id="IPR023642">
    <property type="entry name" value="DNA_primase_lsu_PriL"/>
</dbReference>
<evidence type="ECO:0000256" key="1">
    <source>
        <dbReference type="ARBA" id="ARBA00022485"/>
    </source>
</evidence>
<dbReference type="Proteomes" id="UP000060778">
    <property type="component" value="Chromosome"/>
</dbReference>
<name>A0A0U3FMA5_9CREN</name>
<dbReference type="RefSeq" id="WP_075049422.1">
    <property type="nucleotide sequence ID" value="NZ_CP006867.1"/>
</dbReference>
<feature type="binding site" evidence="7">
    <location>
        <position position="249"/>
    </location>
    <ligand>
        <name>[4Fe-4S] cluster</name>
        <dbReference type="ChEBI" id="CHEBI:49883"/>
    </ligand>
</feature>
<evidence type="ECO:0000256" key="7">
    <source>
        <dbReference type="HAMAP-Rule" id="MF_00701"/>
    </source>
</evidence>
<dbReference type="GeneID" id="30679796"/>
<comment type="cofactor">
    <cofactor evidence="7">
        <name>[4Fe-4S] cluster</name>
        <dbReference type="ChEBI" id="CHEBI:49883"/>
    </cofactor>
    <text evidence="7">Binds 1 [4Fe-4S] cluster.</text>
</comment>
<comment type="subunit">
    <text evidence="7">Heterodimer of a small subunit (PriS) and a large subunit (PriL).</text>
</comment>
<feature type="domain" description="DNA primase large subunit C-terminal" evidence="9">
    <location>
        <begin position="243"/>
        <end position="351"/>
    </location>
</feature>
<keyword evidence="5 7" id="KW-0408">Iron</keyword>
<organism evidence="10 11">
    <name type="scientific">Ignicoccus islandicus DSM 13165</name>
    <dbReference type="NCBI Taxonomy" id="940295"/>
    <lineage>
        <taxon>Archaea</taxon>
        <taxon>Thermoproteota</taxon>
        <taxon>Thermoprotei</taxon>
        <taxon>Desulfurococcales</taxon>
        <taxon>Desulfurococcaceae</taxon>
        <taxon>Ignicoccus</taxon>
    </lineage>
</organism>
<keyword evidence="2 7" id="KW-0639">Primosome</keyword>
<dbReference type="PANTHER" id="PTHR10537:SF3">
    <property type="entry name" value="DNA PRIMASE LARGE SUBUNIT"/>
    <property type="match status" value="1"/>
</dbReference>
<dbReference type="OrthoDB" id="46081at2157"/>
<dbReference type="PANTHER" id="PTHR10537">
    <property type="entry name" value="DNA PRIMASE LARGE SUBUNIT"/>
    <property type="match status" value="1"/>
</dbReference>
<protein>
    <recommendedName>
        <fullName evidence="7">DNA primase large subunit PriL</fullName>
    </recommendedName>
</protein>
<dbReference type="GO" id="GO:1990077">
    <property type="term" value="C:primosome complex"/>
    <property type="evidence" value="ECO:0007669"/>
    <property type="project" value="UniProtKB-KW"/>
</dbReference>
<dbReference type="InterPro" id="IPR058560">
    <property type="entry name" value="DNA_primase_C"/>
</dbReference>
<evidence type="ECO:0000256" key="3">
    <source>
        <dbReference type="ARBA" id="ARBA00022705"/>
    </source>
</evidence>
<dbReference type="GO" id="GO:0046872">
    <property type="term" value="F:metal ion binding"/>
    <property type="evidence" value="ECO:0007669"/>
    <property type="project" value="UniProtKB-KW"/>
</dbReference>
<evidence type="ECO:0000313" key="10">
    <source>
        <dbReference type="EMBL" id="ALU11519.1"/>
    </source>
</evidence>
<dbReference type="KEGG" id="iis:EYM_01965"/>
<dbReference type="SUPFAM" id="SSF140914">
    <property type="entry name" value="PriB N-terminal domain-like"/>
    <property type="match status" value="1"/>
</dbReference>
<dbReference type="GO" id="GO:0006270">
    <property type="term" value="P:DNA replication initiation"/>
    <property type="evidence" value="ECO:0007669"/>
    <property type="project" value="TreeGrafter"/>
</dbReference>
<dbReference type="Pfam" id="PF04104">
    <property type="entry name" value="DNA_primase_lrg"/>
    <property type="match status" value="1"/>
</dbReference>
<dbReference type="STRING" id="940295.EYM_01965"/>
<gene>
    <name evidence="7" type="primary">priL</name>
    <name evidence="10" type="ORF">EYM_01965</name>
</gene>
<evidence type="ECO:0000256" key="4">
    <source>
        <dbReference type="ARBA" id="ARBA00022723"/>
    </source>
</evidence>
<keyword evidence="3 7" id="KW-0235">DNA replication</keyword>
<keyword evidence="11" id="KW-1185">Reference proteome</keyword>
<feature type="binding site" evidence="7">
    <location>
        <position position="331"/>
    </location>
    <ligand>
        <name>[4Fe-4S] cluster</name>
        <dbReference type="ChEBI" id="CHEBI:49883"/>
    </ligand>
</feature>
<feature type="compositionally biased region" description="Basic and acidic residues" evidence="8">
    <location>
        <begin position="367"/>
        <end position="378"/>
    </location>
</feature>
<keyword evidence="6 7" id="KW-0411">Iron-sulfur</keyword>
<evidence type="ECO:0000259" key="9">
    <source>
        <dbReference type="Pfam" id="PF04104"/>
    </source>
</evidence>
<dbReference type="HAMAP" id="MF_00701">
    <property type="entry name" value="DNA_primase_lrg_arc"/>
    <property type="match status" value="1"/>
</dbReference>
<dbReference type="EMBL" id="CP006867">
    <property type="protein sequence ID" value="ALU11519.1"/>
    <property type="molecule type" value="Genomic_DNA"/>
</dbReference>
<keyword evidence="1 7" id="KW-0004">4Fe-4S</keyword>
<accession>A0A0U3FMA5</accession>
<comment type="similarity">
    <text evidence="7">Belongs to the eukaryotic-type primase large subunit family.</text>
</comment>
<reference evidence="10 11" key="1">
    <citation type="submission" date="2013-11" db="EMBL/GenBank/DDBJ databases">
        <title>Comparative genomics of Ignicoccus.</title>
        <authorList>
            <person name="Podar M."/>
        </authorList>
    </citation>
    <scope>NUCLEOTIDE SEQUENCE [LARGE SCALE GENOMIC DNA]</scope>
    <source>
        <strain evidence="10 11">DSM 13165</strain>
    </source>
</reference>
<comment type="function">
    <text evidence="7">Regulatory subunit of DNA primase, an RNA polymerase that catalyzes the synthesis of short RNA molecules used as primers for DNA polymerase during DNA replication. Stabilizes and modulates the activity of the small subunit, increasing the rate of DNA synthesis, and conferring RNA synthesis capability. The DNA polymerase activity may enable DNA primase to also catalyze primer extension after primer synthesis. May also play a role in DNA repair.</text>
</comment>
<evidence type="ECO:0000256" key="2">
    <source>
        <dbReference type="ARBA" id="ARBA00022515"/>
    </source>
</evidence>
<feature type="binding site" evidence="7">
    <location>
        <position position="337"/>
    </location>
    <ligand>
        <name>[4Fe-4S] cluster</name>
        <dbReference type="ChEBI" id="CHEBI:49883"/>
    </ligand>
</feature>
<evidence type="ECO:0000313" key="11">
    <source>
        <dbReference type="Proteomes" id="UP000060778"/>
    </source>
</evidence>
<dbReference type="PATRIC" id="fig|940295.4.peg.385"/>
<dbReference type="GO" id="GO:0003899">
    <property type="term" value="F:DNA-directed RNA polymerase activity"/>
    <property type="evidence" value="ECO:0007669"/>
    <property type="project" value="InterPro"/>
</dbReference>
<dbReference type="GO" id="GO:0006269">
    <property type="term" value="P:DNA replication, synthesis of primer"/>
    <property type="evidence" value="ECO:0007669"/>
    <property type="project" value="UniProtKB-UniRule"/>
</dbReference>
<keyword evidence="4 7" id="KW-0479">Metal-binding</keyword>
<feature type="region of interest" description="Disordered" evidence="8">
    <location>
        <begin position="348"/>
        <end position="378"/>
    </location>
</feature>
<dbReference type="AlphaFoldDB" id="A0A0U3FMA5"/>
<sequence>MEAGKLKQYVVNDLSKLSKIYIGEELDPLELIDLVPESLERARNLLERALGKKVEPYECDELCMTLGYKIAVIVAAVLKDKWLQNKLANFVAMEIAKSLNKDDLVSTITLLRKLGYDVTDLDEPLQVPIKVHRGVVLPEVYPVKIHLISYVKLAKRFLSDPHWKVVNKPLLNGFVYLKPDEIIRLAQEAVYSKVIQDVKEIGNLEVSDLPNRLREIVEELSSAIRKTVVKRKRVEESVKGLYPEALPPCIKSIYARALEGANLSHQERFTLATFLLNIGLDVDEVLEVFSRAPDFNEKIARYQIEHLAGLRGSRKKYSPPSCKTLVSWNLCPTKEECKANHPLSEYKRRLRARRKSDAQGNGSDIEGVSRMDGGTRER</sequence>
<evidence type="ECO:0000256" key="5">
    <source>
        <dbReference type="ARBA" id="ARBA00023004"/>
    </source>
</evidence>
<dbReference type="InterPro" id="IPR007238">
    <property type="entry name" value="DNA_primase_lsu_euk/arc"/>
</dbReference>
<proteinExistence type="inferred from homology"/>